<dbReference type="InterPro" id="IPR042208">
    <property type="entry name" value="D-ser_dehydrat-like_sf"/>
</dbReference>
<dbReference type="InterPro" id="IPR026956">
    <property type="entry name" value="D-ser_dehydrat-like_dom"/>
</dbReference>
<proteinExistence type="inferred from homology"/>
<dbReference type="InterPro" id="IPR001608">
    <property type="entry name" value="Ala_racemase_N"/>
</dbReference>
<dbReference type="Proteomes" id="UP001283361">
    <property type="component" value="Unassembled WGS sequence"/>
</dbReference>
<dbReference type="EMBL" id="JAWDGP010006429">
    <property type="protein sequence ID" value="KAK3741378.1"/>
    <property type="molecule type" value="Genomic_DNA"/>
</dbReference>
<dbReference type="AlphaFoldDB" id="A0AAE1CWG2"/>
<dbReference type="SMART" id="SM01119">
    <property type="entry name" value="D-ser_dehydrat"/>
    <property type="match status" value="1"/>
</dbReference>
<accession>A0AAE1CWG2</accession>
<dbReference type="PANTHER" id="PTHR28004:SF2">
    <property type="entry name" value="D-SERINE DEHYDRATASE"/>
    <property type="match status" value="1"/>
</dbReference>
<reference evidence="4" key="1">
    <citation type="journal article" date="2023" name="G3 (Bethesda)">
        <title>A reference genome for the long-term kleptoplast-retaining sea slug Elysia crispata morphotype clarki.</title>
        <authorList>
            <person name="Eastman K.E."/>
            <person name="Pendleton A.L."/>
            <person name="Shaikh M.A."/>
            <person name="Suttiyut T."/>
            <person name="Ogas R."/>
            <person name="Tomko P."/>
            <person name="Gavelis G."/>
            <person name="Widhalm J.R."/>
            <person name="Wisecaver J.H."/>
        </authorList>
    </citation>
    <scope>NUCLEOTIDE SEQUENCE</scope>
    <source>
        <strain evidence="4">ECLA1</strain>
    </source>
</reference>
<comment type="similarity">
    <text evidence="1">Belongs to the DSD1 family.</text>
</comment>
<organism evidence="4 5">
    <name type="scientific">Elysia crispata</name>
    <name type="common">lettuce slug</name>
    <dbReference type="NCBI Taxonomy" id="231223"/>
    <lineage>
        <taxon>Eukaryota</taxon>
        <taxon>Metazoa</taxon>
        <taxon>Spiralia</taxon>
        <taxon>Lophotrochozoa</taxon>
        <taxon>Mollusca</taxon>
        <taxon>Gastropoda</taxon>
        <taxon>Heterobranchia</taxon>
        <taxon>Euthyneura</taxon>
        <taxon>Panpulmonata</taxon>
        <taxon>Sacoglossa</taxon>
        <taxon>Placobranchoidea</taxon>
        <taxon>Plakobranchidae</taxon>
        <taxon>Elysia</taxon>
    </lineage>
</organism>
<keyword evidence="2" id="KW-0456">Lyase</keyword>
<dbReference type="InterPro" id="IPR029066">
    <property type="entry name" value="PLP-binding_barrel"/>
</dbReference>
<evidence type="ECO:0000313" key="4">
    <source>
        <dbReference type="EMBL" id="KAK3741378.1"/>
    </source>
</evidence>
<protein>
    <recommendedName>
        <fullName evidence="3">D-serine dehydratase-like domain-containing protein</fullName>
    </recommendedName>
</protein>
<evidence type="ECO:0000256" key="1">
    <source>
        <dbReference type="ARBA" id="ARBA00005323"/>
    </source>
</evidence>
<dbReference type="GO" id="GO:0008721">
    <property type="term" value="F:D-serine ammonia-lyase activity"/>
    <property type="evidence" value="ECO:0007669"/>
    <property type="project" value="TreeGrafter"/>
</dbReference>
<dbReference type="SUPFAM" id="SSF51419">
    <property type="entry name" value="PLP-binding barrel"/>
    <property type="match status" value="1"/>
</dbReference>
<keyword evidence="5" id="KW-1185">Reference proteome</keyword>
<dbReference type="Pfam" id="PF01168">
    <property type="entry name" value="Ala_racemase_N"/>
    <property type="match status" value="1"/>
</dbReference>
<name>A0AAE1CWG2_9GAST</name>
<evidence type="ECO:0000256" key="2">
    <source>
        <dbReference type="ARBA" id="ARBA00023239"/>
    </source>
</evidence>
<dbReference type="Gene3D" id="2.40.37.20">
    <property type="entry name" value="D-serine dehydratase-like domain"/>
    <property type="match status" value="1"/>
</dbReference>
<sequence>MAVKLSDLETPCFVLDINRVEQNAKRMRDTCERLKLTLRPHTKTHKTLGAALLQTGGSKRCIAVSTLAEAEFYASQGFDDILLAHPITDSKIKRCLNLMKELENFHVFVSDSAGLSTLKAHEADLPPAKVWSIVIEVDAGYGRTGFDIAGQEVIDAALSITESAKMTLSGVYCHCGDSYSIFSKKDRETLQSKTVGLLCSLEARFNKLGISCPFGTGSTPTCSLPISQNSKLSEFHPGNYIFYDYEQYLLNACKESDIAGRVMTRVIAHKPEKGMILVDCGFTAISHDGIAQRLPEDDFCLIQGESNLKMIGMSQEIGKIVAKLGDLDCSQYPIGTIFFIYPYHACAAVAMHQVFYVHSGDQVVDKWTPVKGW</sequence>
<dbReference type="Gene3D" id="3.20.20.10">
    <property type="entry name" value="Alanine racemase"/>
    <property type="match status" value="1"/>
</dbReference>
<dbReference type="PANTHER" id="PTHR28004">
    <property type="entry name" value="ZGC:162816-RELATED"/>
    <property type="match status" value="1"/>
</dbReference>
<evidence type="ECO:0000259" key="3">
    <source>
        <dbReference type="SMART" id="SM01119"/>
    </source>
</evidence>
<dbReference type="GO" id="GO:0036088">
    <property type="term" value="P:D-serine catabolic process"/>
    <property type="evidence" value="ECO:0007669"/>
    <property type="project" value="TreeGrafter"/>
</dbReference>
<feature type="domain" description="D-serine dehydratase-like" evidence="3">
    <location>
        <begin position="259"/>
        <end position="359"/>
    </location>
</feature>
<evidence type="ECO:0000313" key="5">
    <source>
        <dbReference type="Proteomes" id="UP001283361"/>
    </source>
</evidence>
<comment type="caution">
    <text evidence="4">The sequence shown here is derived from an EMBL/GenBank/DDBJ whole genome shotgun (WGS) entry which is preliminary data.</text>
</comment>
<dbReference type="Pfam" id="PF14031">
    <property type="entry name" value="D-ser_dehydrat"/>
    <property type="match status" value="1"/>
</dbReference>
<gene>
    <name evidence="4" type="ORF">RRG08_034423</name>
</gene>
<dbReference type="InterPro" id="IPR051466">
    <property type="entry name" value="D-amino_acid_metab_enzyme"/>
</dbReference>